<dbReference type="Gene3D" id="2.180.10.10">
    <property type="entry name" value="RHS repeat-associated core"/>
    <property type="match status" value="1"/>
</dbReference>
<evidence type="ECO:0000313" key="2">
    <source>
        <dbReference type="EMBL" id="RRN45360.1"/>
    </source>
</evidence>
<dbReference type="OrthoDB" id="5445630at2"/>
<dbReference type="Proteomes" id="UP000270261">
    <property type="component" value="Unassembled WGS sequence"/>
</dbReference>
<comment type="caution">
    <text evidence="2">The sequence shown here is derived from an EMBL/GenBank/DDBJ whole genome shotgun (WGS) entry which is preliminary data.</text>
</comment>
<feature type="region of interest" description="Disordered" evidence="1">
    <location>
        <begin position="1"/>
        <end position="34"/>
    </location>
</feature>
<dbReference type="EMBL" id="RRUE01000001">
    <property type="protein sequence ID" value="RRN45360.1"/>
    <property type="molecule type" value="Genomic_DNA"/>
</dbReference>
<keyword evidence="3" id="KW-1185">Reference proteome</keyword>
<feature type="region of interest" description="Disordered" evidence="1">
    <location>
        <begin position="807"/>
        <end position="848"/>
    </location>
</feature>
<evidence type="ECO:0000313" key="3">
    <source>
        <dbReference type="Proteomes" id="UP000270261"/>
    </source>
</evidence>
<protein>
    <submittedName>
        <fullName evidence="2">RHS repeat protein</fullName>
    </submittedName>
</protein>
<gene>
    <name evidence="2" type="ORF">EHV23_03825</name>
</gene>
<proteinExistence type="predicted"/>
<sequence>MKADPACADGPSSIPTLRGDAAHVRPFHGDHDAAGLQKAMPGAAVRHRRTPALAVLIALGLLSAPLLVPHAVARSSQSATSTPRASMPDPTPGVIRITASRINDQYRRRPFSRMYAIELDHDIRAYRFVRDGSGRMLDAWRPHWEKLAHLADPITHALKEPQNAGPKTEVLARHYEYPNTSTRHPTTISRPSVEPGKRYEVRFEYRQAGGRTVPVRITETGYSHGRRVQRTSLLQYSDQGVLTHIDGPRPGTDDLLRVEMSPQSADIVQVAREDRPFDLRVYDGLGHEVPVNRISWLYSALAWYQDTVAPGGYPMAGVVVPQRDDSGIRLEIDDFNRIVRADSPDTGITVYTYDESDRVMEVREADGAHARYEHDAYDRVVRRSLAAKGGPAEVTRYQYFGPWLVGVDAPHVMERYTYDEQYRLEQREVDIRIGGAPRDIHFRTRYHYAGTSRRPVGLTLPGGARLDLGGTPDDVRVGAGNFEVNTRSAWLPGTPSSHTTPAARHGEHDTDPGTGAPMLYRRVTGTRDGQDVQAWHFGNGTGRDATFDRRYGLTLLRDGSNPSRAASDYLRFAMYRRFGQHRQLHRALLGTYAMYQMDERNRLHIAQEERSSHRTAPDGGVLPGIDSSEKTFSWWYDWDANGNRTRTAWEDRLAARSPQAMSAARKAAEQQGDASAPAALRTYNGTAVSALAFGQKTSYVPGTNRIAGVRHDASGRMLDWNGWAIDWHPGGVISQMRHQDGRQIRYFYNHHGERIARQEGSDWRFYDYASGRLQTEERLIHPRLRHWWYQDQLPVLLIEAPAPASTVPDHAGHAFPASGHAGSPDPARSWSTGRNGTPAAPQEDAAGGGDAWHVQWFHLDSRGFPYALTNEQGEITWALASGPFGEILPALTLHTDWPRKALPDTVQAWQDADPLLRFPTQWADEGTGLNSSPAGDYDPFLGRYLQPSPAARPGENPYLFSWGYPLQARFEASPDTGR</sequence>
<accession>A0A426FRU0</accession>
<evidence type="ECO:0000256" key="1">
    <source>
        <dbReference type="SAM" id="MobiDB-lite"/>
    </source>
</evidence>
<dbReference type="PANTHER" id="PTHR32305:SF15">
    <property type="entry name" value="PROTEIN RHSA-RELATED"/>
    <property type="match status" value="1"/>
</dbReference>
<feature type="compositionally biased region" description="Polar residues" evidence="1">
    <location>
        <begin position="486"/>
        <end position="500"/>
    </location>
</feature>
<name>A0A426FRU0_9BURK</name>
<organism evidence="2 3">
    <name type="scientific">Lautropia dentalis</name>
    <dbReference type="NCBI Taxonomy" id="2490857"/>
    <lineage>
        <taxon>Bacteria</taxon>
        <taxon>Pseudomonadati</taxon>
        <taxon>Pseudomonadota</taxon>
        <taxon>Betaproteobacteria</taxon>
        <taxon>Burkholderiales</taxon>
        <taxon>Burkholderiaceae</taxon>
        <taxon>Lautropia</taxon>
    </lineage>
</organism>
<feature type="region of interest" description="Disordered" evidence="1">
    <location>
        <begin position="486"/>
        <end position="516"/>
    </location>
</feature>
<dbReference type="InterPro" id="IPR050708">
    <property type="entry name" value="T6SS_VgrG/RHS"/>
</dbReference>
<dbReference type="RefSeq" id="WP_125094789.1">
    <property type="nucleotide sequence ID" value="NZ_RRUE01000001.1"/>
</dbReference>
<reference evidence="2 3" key="1">
    <citation type="submission" date="2018-11" db="EMBL/GenBank/DDBJ databases">
        <title>Genome sequencing of Lautropia sp. KCOM 2505 (= ChDC F240).</title>
        <authorList>
            <person name="Kook J.-K."/>
            <person name="Park S.-N."/>
            <person name="Lim Y.K."/>
        </authorList>
    </citation>
    <scope>NUCLEOTIDE SEQUENCE [LARGE SCALE GENOMIC DNA]</scope>
    <source>
        <strain evidence="2 3">KCOM 2505</strain>
    </source>
</reference>
<dbReference type="AlphaFoldDB" id="A0A426FRU0"/>
<dbReference type="PANTHER" id="PTHR32305">
    <property type="match status" value="1"/>
</dbReference>
<feature type="compositionally biased region" description="Basic and acidic residues" evidence="1">
    <location>
        <begin position="20"/>
        <end position="33"/>
    </location>
</feature>